<dbReference type="Proteomes" id="UP000784294">
    <property type="component" value="Unassembled WGS sequence"/>
</dbReference>
<comment type="subcellular location">
    <subcellularLocation>
        <location evidence="1">Membrane</location>
        <topology evidence="1">Multi-pass membrane protein</topology>
    </subcellularLocation>
</comment>
<keyword evidence="5 11" id="KW-0812">Transmembrane</keyword>
<feature type="transmembrane region" description="Helical" evidence="11">
    <location>
        <begin position="85"/>
        <end position="103"/>
    </location>
</feature>
<dbReference type="InterPro" id="IPR049941">
    <property type="entry name" value="LPLAT_7/PORCN-like"/>
</dbReference>
<evidence type="ECO:0000256" key="10">
    <source>
        <dbReference type="ARBA" id="ARBA00093678"/>
    </source>
</evidence>
<comment type="pathway">
    <text evidence="9">Phospholipid metabolism.</text>
</comment>
<gene>
    <name evidence="12" type="ORF">PXEA_LOCUS13392</name>
</gene>
<evidence type="ECO:0000256" key="6">
    <source>
        <dbReference type="ARBA" id="ARBA00022989"/>
    </source>
</evidence>
<evidence type="ECO:0000256" key="3">
    <source>
        <dbReference type="ARBA" id="ARBA00010323"/>
    </source>
</evidence>
<keyword evidence="6 11" id="KW-1133">Transmembrane helix</keyword>
<evidence type="ECO:0000256" key="9">
    <source>
        <dbReference type="ARBA" id="ARBA00025707"/>
    </source>
</evidence>
<dbReference type="OrthoDB" id="7663182at2759"/>
<evidence type="ECO:0000313" key="12">
    <source>
        <dbReference type="EMBL" id="VEL19952.1"/>
    </source>
</evidence>
<evidence type="ECO:0000256" key="1">
    <source>
        <dbReference type="ARBA" id="ARBA00004141"/>
    </source>
</evidence>
<protein>
    <recommendedName>
        <fullName evidence="10">Lysophospholipid acyltransferase 7</fullName>
    </recommendedName>
</protein>
<evidence type="ECO:0000256" key="7">
    <source>
        <dbReference type="ARBA" id="ARBA00023136"/>
    </source>
</evidence>
<proteinExistence type="inferred from homology"/>
<evidence type="ECO:0000256" key="4">
    <source>
        <dbReference type="ARBA" id="ARBA00022679"/>
    </source>
</evidence>
<keyword evidence="8" id="KW-0012">Acyltransferase</keyword>
<dbReference type="PANTHER" id="PTHR13906:SF16">
    <property type="entry name" value="LYSOPHOSPHOLIPID ACYLTRANSFERASE 7"/>
    <property type="match status" value="1"/>
</dbReference>
<feature type="transmembrane region" description="Helical" evidence="11">
    <location>
        <begin position="12"/>
        <end position="37"/>
    </location>
</feature>
<dbReference type="Pfam" id="PF03062">
    <property type="entry name" value="MBOAT"/>
    <property type="match status" value="1"/>
</dbReference>
<keyword evidence="4" id="KW-0808">Transferase</keyword>
<evidence type="ECO:0000256" key="5">
    <source>
        <dbReference type="ARBA" id="ARBA00022692"/>
    </source>
</evidence>
<dbReference type="EMBL" id="CAAALY010044035">
    <property type="protein sequence ID" value="VEL19952.1"/>
    <property type="molecule type" value="Genomic_DNA"/>
</dbReference>
<dbReference type="GO" id="GO:0030258">
    <property type="term" value="P:lipid modification"/>
    <property type="evidence" value="ECO:0007669"/>
    <property type="project" value="TreeGrafter"/>
</dbReference>
<comment type="pathway">
    <text evidence="2">Lipid metabolism; phospholipid metabolism.</text>
</comment>
<accession>A0A3S5BV86</accession>
<dbReference type="GO" id="GO:0071617">
    <property type="term" value="F:lysophospholipid acyltransferase activity"/>
    <property type="evidence" value="ECO:0007669"/>
    <property type="project" value="TreeGrafter"/>
</dbReference>
<comment type="caution">
    <text evidence="12">The sequence shown here is derived from an EMBL/GenBank/DDBJ whole genome shotgun (WGS) entry which is preliminary data.</text>
</comment>
<dbReference type="GO" id="GO:0044233">
    <property type="term" value="C:mitochondria-associated endoplasmic reticulum membrane contact site"/>
    <property type="evidence" value="ECO:0007669"/>
    <property type="project" value="TreeGrafter"/>
</dbReference>
<organism evidence="12 13">
    <name type="scientific">Protopolystoma xenopodis</name>
    <dbReference type="NCBI Taxonomy" id="117903"/>
    <lineage>
        <taxon>Eukaryota</taxon>
        <taxon>Metazoa</taxon>
        <taxon>Spiralia</taxon>
        <taxon>Lophotrochozoa</taxon>
        <taxon>Platyhelminthes</taxon>
        <taxon>Monogenea</taxon>
        <taxon>Polyopisthocotylea</taxon>
        <taxon>Polystomatidea</taxon>
        <taxon>Polystomatidae</taxon>
        <taxon>Protopolystoma</taxon>
    </lineage>
</organism>
<dbReference type="GO" id="GO:0016020">
    <property type="term" value="C:membrane"/>
    <property type="evidence" value="ECO:0007669"/>
    <property type="project" value="UniProtKB-SubCell"/>
</dbReference>
<dbReference type="AlphaFoldDB" id="A0A3S5BV86"/>
<evidence type="ECO:0000256" key="11">
    <source>
        <dbReference type="SAM" id="Phobius"/>
    </source>
</evidence>
<keyword evidence="7 11" id="KW-0472">Membrane</keyword>
<sequence length="151" mass="16128">MLVSAYWHGLHLGYYLSFMTIPLALSAESGLASLITVAGGGLPPGSLAFLQWLIKMRVFEYCAMGFLLLDAPSTLAYWSSMYYCVHIVLGLLCMTGLLLHALLPLSAFRSAAPATQPAKSIDLNYPHKLKSASATATFPTTAGLRAGGMVN</sequence>
<comment type="similarity">
    <text evidence="3">Belongs to the membrane-bound acyltransferase family.</text>
</comment>
<keyword evidence="13" id="KW-1185">Reference proteome</keyword>
<evidence type="ECO:0000313" key="13">
    <source>
        <dbReference type="Proteomes" id="UP000784294"/>
    </source>
</evidence>
<reference evidence="12" key="1">
    <citation type="submission" date="2018-11" db="EMBL/GenBank/DDBJ databases">
        <authorList>
            <consortium name="Pathogen Informatics"/>
        </authorList>
    </citation>
    <scope>NUCLEOTIDE SEQUENCE</scope>
</reference>
<dbReference type="PANTHER" id="PTHR13906">
    <property type="entry name" value="PORCUPINE"/>
    <property type="match status" value="1"/>
</dbReference>
<dbReference type="GO" id="GO:0006661">
    <property type="term" value="P:phosphatidylinositol biosynthetic process"/>
    <property type="evidence" value="ECO:0007669"/>
    <property type="project" value="TreeGrafter"/>
</dbReference>
<evidence type="ECO:0000256" key="8">
    <source>
        <dbReference type="ARBA" id="ARBA00023315"/>
    </source>
</evidence>
<dbReference type="InterPro" id="IPR004299">
    <property type="entry name" value="MBOAT_fam"/>
</dbReference>
<name>A0A3S5BV86_9PLAT</name>
<evidence type="ECO:0000256" key="2">
    <source>
        <dbReference type="ARBA" id="ARBA00005074"/>
    </source>
</evidence>